<dbReference type="EMBL" id="ML119767">
    <property type="protein sequence ID" value="RPA75288.1"/>
    <property type="molecule type" value="Genomic_DNA"/>
</dbReference>
<keyword evidence="3" id="KW-1185">Reference proteome</keyword>
<evidence type="ECO:0000313" key="2">
    <source>
        <dbReference type="EMBL" id="RPA75288.1"/>
    </source>
</evidence>
<gene>
    <name evidence="2" type="ORF">BJ508DRAFT_332251</name>
</gene>
<dbReference type="AlphaFoldDB" id="A0A3N4HS21"/>
<feature type="compositionally biased region" description="Basic and acidic residues" evidence="1">
    <location>
        <begin position="123"/>
        <end position="140"/>
    </location>
</feature>
<sequence>MPSSENIITNCPGCGLSKDHILSQSLAEAISSGPHDCHARIKGITKGVWNEDTIQRVYDFVVCRATDDLFHCPIAVVDKEYEEFCRKKDAESYRKEYDEVRKSDSASQAFYQSSIQAPGSGAAEHKTESEFDTETLKEAPSRPWSPYKDSPSPPSHSVADSETYVEQKAPFKSTSDVEDELTQMTIDSAYVLLDQRFEPSAGPTILDHAKDVLEEALNSEPSIPTSVSALEKSPHPMKTLRNATQAAVIRTAMRAMDGSSGLGEEEAELRIGRLVSLHRAAAKALLAVAELKREDLEVVELQEELLN</sequence>
<evidence type="ECO:0000256" key="1">
    <source>
        <dbReference type="SAM" id="MobiDB-lite"/>
    </source>
</evidence>
<organism evidence="2 3">
    <name type="scientific">Ascobolus immersus RN42</name>
    <dbReference type="NCBI Taxonomy" id="1160509"/>
    <lineage>
        <taxon>Eukaryota</taxon>
        <taxon>Fungi</taxon>
        <taxon>Dikarya</taxon>
        <taxon>Ascomycota</taxon>
        <taxon>Pezizomycotina</taxon>
        <taxon>Pezizomycetes</taxon>
        <taxon>Pezizales</taxon>
        <taxon>Ascobolaceae</taxon>
        <taxon>Ascobolus</taxon>
    </lineage>
</organism>
<evidence type="ECO:0000313" key="3">
    <source>
        <dbReference type="Proteomes" id="UP000275078"/>
    </source>
</evidence>
<reference evidence="2 3" key="1">
    <citation type="journal article" date="2018" name="Nat. Ecol. Evol.">
        <title>Pezizomycetes genomes reveal the molecular basis of ectomycorrhizal truffle lifestyle.</title>
        <authorList>
            <person name="Murat C."/>
            <person name="Payen T."/>
            <person name="Noel B."/>
            <person name="Kuo A."/>
            <person name="Morin E."/>
            <person name="Chen J."/>
            <person name="Kohler A."/>
            <person name="Krizsan K."/>
            <person name="Balestrini R."/>
            <person name="Da Silva C."/>
            <person name="Montanini B."/>
            <person name="Hainaut M."/>
            <person name="Levati E."/>
            <person name="Barry K.W."/>
            <person name="Belfiori B."/>
            <person name="Cichocki N."/>
            <person name="Clum A."/>
            <person name="Dockter R.B."/>
            <person name="Fauchery L."/>
            <person name="Guy J."/>
            <person name="Iotti M."/>
            <person name="Le Tacon F."/>
            <person name="Lindquist E.A."/>
            <person name="Lipzen A."/>
            <person name="Malagnac F."/>
            <person name="Mello A."/>
            <person name="Molinier V."/>
            <person name="Miyauchi S."/>
            <person name="Poulain J."/>
            <person name="Riccioni C."/>
            <person name="Rubini A."/>
            <person name="Sitrit Y."/>
            <person name="Splivallo R."/>
            <person name="Traeger S."/>
            <person name="Wang M."/>
            <person name="Zifcakova L."/>
            <person name="Wipf D."/>
            <person name="Zambonelli A."/>
            <person name="Paolocci F."/>
            <person name="Nowrousian M."/>
            <person name="Ottonello S."/>
            <person name="Baldrian P."/>
            <person name="Spatafora J.W."/>
            <person name="Henrissat B."/>
            <person name="Nagy L.G."/>
            <person name="Aury J.M."/>
            <person name="Wincker P."/>
            <person name="Grigoriev I.V."/>
            <person name="Bonfante P."/>
            <person name="Martin F.M."/>
        </authorList>
    </citation>
    <scope>NUCLEOTIDE SEQUENCE [LARGE SCALE GENOMIC DNA]</scope>
    <source>
        <strain evidence="2 3">RN42</strain>
    </source>
</reference>
<feature type="region of interest" description="Disordered" evidence="1">
    <location>
        <begin position="115"/>
        <end position="163"/>
    </location>
</feature>
<accession>A0A3N4HS21</accession>
<proteinExistence type="predicted"/>
<dbReference type="Proteomes" id="UP000275078">
    <property type="component" value="Unassembled WGS sequence"/>
</dbReference>
<name>A0A3N4HS21_ASCIM</name>
<protein>
    <submittedName>
        <fullName evidence="2">Uncharacterized protein</fullName>
    </submittedName>
</protein>